<sequence length="322" mass="34741">MILVTGATGFLGAELAKQLAEAGHHIRCTRRESSVIPEILILHQNSIDWVTADITDISSLADAFKGVTQVYHSAAWVSFSKADKVPMIFTNVTGTANIVNLCLENNARLVHVSSVAALGDAKPGKLIDENAFIEDTPVGNPYAISKLESEMEVWRGIAEGLDGVIVNPSVIIGADAGKEGSGRLFEKVRNGLNFYTSGSCGFVDVADAAKCMITLMESNITDERFIISAENRYFKEFLPTVAGRFGVNPPTINAKPWMLSIASAFAGFGALFTGNNNLDTVTARYASKELNFDNSKIKAAIGFSFKPVNETVDKIVRRLKVS</sequence>
<evidence type="ECO:0000313" key="2">
    <source>
        <dbReference type="EMBL" id="QQL48753.1"/>
    </source>
</evidence>
<dbReference type="InterPro" id="IPR051783">
    <property type="entry name" value="NAD(P)-dependent_oxidoreduct"/>
</dbReference>
<accession>A0A6I4I1P8</accession>
<dbReference type="Gene3D" id="3.40.50.720">
    <property type="entry name" value="NAD(P)-binding Rossmann-like Domain"/>
    <property type="match status" value="1"/>
</dbReference>
<evidence type="ECO:0000313" key="3">
    <source>
        <dbReference type="Proteomes" id="UP000429232"/>
    </source>
</evidence>
<dbReference type="SUPFAM" id="SSF51735">
    <property type="entry name" value="NAD(P)-binding Rossmann-fold domains"/>
    <property type="match status" value="1"/>
</dbReference>
<dbReference type="GO" id="GO:0004029">
    <property type="term" value="F:aldehyde dehydrogenase (NAD+) activity"/>
    <property type="evidence" value="ECO:0007669"/>
    <property type="project" value="TreeGrafter"/>
</dbReference>
<reference evidence="2 3" key="1">
    <citation type="submission" date="2020-12" db="EMBL/GenBank/DDBJ databases">
        <title>HMF7856_wgs.fasta genome submission.</title>
        <authorList>
            <person name="Kang H."/>
            <person name="Kim H."/>
            <person name="Joh K."/>
        </authorList>
    </citation>
    <scope>NUCLEOTIDE SEQUENCE [LARGE SCALE GENOMIC DNA]</scope>
    <source>
        <strain evidence="2 3">HMF7856</strain>
    </source>
</reference>
<dbReference type="PANTHER" id="PTHR48079">
    <property type="entry name" value="PROTEIN YEEZ"/>
    <property type="match status" value="1"/>
</dbReference>
<protein>
    <submittedName>
        <fullName evidence="2">SDR family NAD(P)-dependent oxidoreductase</fullName>
    </submittedName>
</protein>
<dbReference type="PANTHER" id="PTHR48079:SF6">
    <property type="entry name" value="NAD(P)-BINDING DOMAIN-CONTAINING PROTEIN-RELATED"/>
    <property type="match status" value="1"/>
</dbReference>
<evidence type="ECO:0000259" key="1">
    <source>
        <dbReference type="Pfam" id="PF01370"/>
    </source>
</evidence>
<dbReference type="RefSeq" id="WP_157525457.1">
    <property type="nucleotide sequence ID" value="NZ_CP066775.1"/>
</dbReference>
<dbReference type="AlphaFoldDB" id="A0A6I4I1P8"/>
<dbReference type="GO" id="GO:0005737">
    <property type="term" value="C:cytoplasm"/>
    <property type="evidence" value="ECO:0007669"/>
    <property type="project" value="TreeGrafter"/>
</dbReference>
<keyword evidence="3" id="KW-1185">Reference proteome</keyword>
<feature type="domain" description="NAD-dependent epimerase/dehydratase" evidence="1">
    <location>
        <begin position="2"/>
        <end position="218"/>
    </location>
</feature>
<dbReference type="EMBL" id="CP066775">
    <property type="protein sequence ID" value="QQL48753.1"/>
    <property type="molecule type" value="Genomic_DNA"/>
</dbReference>
<gene>
    <name evidence="2" type="ORF">GO620_011245</name>
</gene>
<dbReference type="Proteomes" id="UP000429232">
    <property type="component" value="Chromosome"/>
</dbReference>
<dbReference type="Pfam" id="PF01370">
    <property type="entry name" value="Epimerase"/>
    <property type="match status" value="1"/>
</dbReference>
<dbReference type="InterPro" id="IPR036291">
    <property type="entry name" value="NAD(P)-bd_dom_sf"/>
</dbReference>
<organism evidence="2 3">
    <name type="scientific">Mucilaginibacter ginkgonis</name>
    <dbReference type="NCBI Taxonomy" id="2682091"/>
    <lineage>
        <taxon>Bacteria</taxon>
        <taxon>Pseudomonadati</taxon>
        <taxon>Bacteroidota</taxon>
        <taxon>Sphingobacteriia</taxon>
        <taxon>Sphingobacteriales</taxon>
        <taxon>Sphingobacteriaceae</taxon>
        <taxon>Mucilaginibacter</taxon>
    </lineage>
</organism>
<dbReference type="InterPro" id="IPR001509">
    <property type="entry name" value="Epimerase_deHydtase"/>
</dbReference>
<name>A0A6I4I1P8_9SPHI</name>
<proteinExistence type="predicted"/>
<dbReference type="KEGG" id="mgik:GO620_011245"/>